<gene>
    <name evidence="6" type="ORF">DNH61_06315</name>
</gene>
<evidence type="ECO:0000256" key="2">
    <source>
        <dbReference type="ARBA" id="ARBA00022737"/>
    </source>
</evidence>
<dbReference type="PANTHER" id="PTHR45527:SF1">
    <property type="entry name" value="FATTY ACID SYNTHASE"/>
    <property type="match status" value="1"/>
</dbReference>
<evidence type="ECO:0000256" key="3">
    <source>
        <dbReference type="ARBA" id="ARBA00023194"/>
    </source>
</evidence>
<dbReference type="InterPro" id="IPR020845">
    <property type="entry name" value="AMP-binding_CS"/>
</dbReference>
<dbReference type="OrthoDB" id="9765680at2"/>
<dbReference type="PRINTS" id="PR00154">
    <property type="entry name" value="AMPBINDING"/>
</dbReference>
<evidence type="ECO:0000313" key="6">
    <source>
        <dbReference type="EMBL" id="PZD96808.1"/>
    </source>
</evidence>
<keyword evidence="7" id="KW-1185">Reference proteome</keyword>
<dbReference type="EMBL" id="QKRB01000036">
    <property type="protein sequence ID" value="PZD96808.1"/>
    <property type="molecule type" value="Genomic_DNA"/>
</dbReference>
<dbReference type="InterPro" id="IPR045851">
    <property type="entry name" value="AMP-bd_C_sf"/>
</dbReference>
<keyword evidence="3" id="KW-0045">Antibiotic biosynthesis</keyword>
<dbReference type="PROSITE" id="PS00455">
    <property type="entry name" value="AMP_BINDING"/>
    <property type="match status" value="1"/>
</dbReference>
<keyword evidence="2" id="KW-0677">Repeat</keyword>
<dbReference type="InterPro" id="IPR010071">
    <property type="entry name" value="AA_adenyl_dom"/>
</dbReference>
<dbReference type="CDD" id="cd05930">
    <property type="entry name" value="A_NRPS"/>
    <property type="match status" value="1"/>
</dbReference>
<dbReference type="SUPFAM" id="SSF56801">
    <property type="entry name" value="Acetyl-CoA synthetase-like"/>
    <property type="match status" value="1"/>
</dbReference>
<dbReference type="Pfam" id="PF00501">
    <property type="entry name" value="AMP-binding"/>
    <property type="match status" value="1"/>
</dbReference>
<dbReference type="InterPro" id="IPR000873">
    <property type="entry name" value="AMP-dep_synth/lig_dom"/>
</dbReference>
<dbReference type="GO" id="GO:0017000">
    <property type="term" value="P:antibiotic biosynthetic process"/>
    <property type="evidence" value="ECO:0007669"/>
    <property type="project" value="UniProtKB-KW"/>
</dbReference>
<evidence type="ECO:0000256" key="1">
    <source>
        <dbReference type="ARBA" id="ARBA00006432"/>
    </source>
</evidence>
<dbReference type="GO" id="GO:0044550">
    <property type="term" value="P:secondary metabolite biosynthetic process"/>
    <property type="evidence" value="ECO:0007669"/>
    <property type="project" value="TreeGrafter"/>
</dbReference>
<dbReference type="Proteomes" id="UP000249522">
    <property type="component" value="Unassembled WGS sequence"/>
</dbReference>
<dbReference type="AlphaFoldDB" id="A0A2W1L9D2"/>
<evidence type="ECO:0000259" key="5">
    <source>
        <dbReference type="Pfam" id="PF13193"/>
    </source>
</evidence>
<dbReference type="Pfam" id="PF13193">
    <property type="entry name" value="AMP-binding_C"/>
    <property type="match status" value="1"/>
</dbReference>
<protein>
    <submittedName>
        <fullName evidence="6">Amino acid adenylation protein</fullName>
    </submittedName>
</protein>
<organism evidence="6 7">
    <name type="scientific">Paenibacillus sambharensis</name>
    <dbReference type="NCBI Taxonomy" id="1803190"/>
    <lineage>
        <taxon>Bacteria</taxon>
        <taxon>Bacillati</taxon>
        <taxon>Bacillota</taxon>
        <taxon>Bacilli</taxon>
        <taxon>Bacillales</taxon>
        <taxon>Paenibacillaceae</taxon>
        <taxon>Paenibacillus</taxon>
    </lineage>
</organism>
<dbReference type="Gene3D" id="3.30.300.30">
    <property type="match status" value="1"/>
</dbReference>
<feature type="domain" description="AMP-dependent synthetase/ligase" evidence="4">
    <location>
        <begin position="36"/>
        <end position="376"/>
    </location>
</feature>
<dbReference type="FunFam" id="3.40.50.980:FF:000001">
    <property type="entry name" value="Non-ribosomal peptide synthetase"/>
    <property type="match status" value="1"/>
</dbReference>
<dbReference type="Gene3D" id="3.40.50.12780">
    <property type="entry name" value="N-terminal domain of ligase-like"/>
    <property type="match status" value="1"/>
</dbReference>
<dbReference type="NCBIfam" id="TIGR01733">
    <property type="entry name" value="AA-adenyl-dom"/>
    <property type="match status" value="1"/>
</dbReference>
<reference evidence="6 7" key="1">
    <citation type="submission" date="2018-06" db="EMBL/GenBank/DDBJ databases">
        <title>Paenibacillus imtechensis sp. nov.</title>
        <authorList>
            <person name="Pinnaka A.K."/>
            <person name="Singh H."/>
            <person name="Kaur M."/>
        </authorList>
    </citation>
    <scope>NUCLEOTIDE SEQUENCE [LARGE SCALE GENOMIC DNA]</scope>
    <source>
        <strain evidence="6 7">SMB1</strain>
    </source>
</reference>
<sequence>MRAPYPASALKTWKGICSLFAPRQRQRFVPELILSQAGNTPDATAVVCGDEVWSYRRLEERSNQIARQLLRAGVKEGAAVALLIRRSPDLLAAMIAVMRTGGYYIPVDPHYPDERIRHMIEDSQAVYILADEAGRHPRMSGIETIVTGLPGSSPDEGHIPAPVTAAEDLAYVIYTSGSTGMPKGVMIGHGALLNFLEGIVPVLGFAQGKSIVSLTTVSFDIFVLETLVALCCGMKVIMATEEEQNNPRLLRRLLATCGADMLQTTPSRLHMMMSDRQSVDMLQGLQRVFIGGEMLQEKLVRRFRSMSGARLYNLYGPTEATVWCAVKEITDSGEINIGQPLRNMVMTVRDERHKALPRGSVGELYVAGAGLSSGYWNRPELTEERFVCCEGSDGRQMRFYRTGDLALQHDNDEFEVLGRMDDQVKIRGNRVELGEVEAALLQHPQIVQAAAAIEAIDEFSRKLVVFYVSGVELAADELKSLLYRSLPDYMVPASYRRVKRMPLTPNGKLDRRALVRGDWDG</sequence>
<dbReference type="GO" id="GO:0005737">
    <property type="term" value="C:cytoplasm"/>
    <property type="evidence" value="ECO:0007669"/>
    <property type="project" value="TreeGrafter"/>
</dbReference>
<dbReference type="PANTHER" id="PTHR45527">
    <property type="entry name" value="NONRIBOSOMAL PEPTIDE SYNTHETASE"/>
    <property type="match status" value="1"/>
</dbReference>
<proteinExistence type="inferred from homology"/>
<comment type="similarity">
    <text evidence="1">Belongs to the ATP-dependent AMP-binding enzyme family.</text>
</comment>
<dbReference type="InterPro" id="IPR020459">
    <property type="entry name" value="AMP-binding"/>
</dbReference>
<dbReference type="GO" id="GO:0043041">
    <property type="term" value="P:amino acid activation for nonribosomal peptide biosynthetic process"/>
    <property type="evidence" value="ECO:0007669"/>
    <property type="project" value="TreeGrafter"/>
</dbReference>
<evidence type="ECO:0000259" key="4">
    <source>
        <dbReference type="Pfam" id="PF00501"/>
    </source>
</evidence>
<dbReference type="InterPro" id="IPR025110">
    <property type="entry name" value="AMP-bd_C"/>
</dbReference>
<name>A0A2W1L9D2_9BACL</name>
<comment type="caution">
    <text evidence="6">The sequence shown here is derived from an EMBL/GenBank/DDBJ whole genome shotgun (WGS) entry which is preliminary data.</text>
</comment>
<feature type="domain" description="AMP-binding enzyme C-terminal" evidence="5">
    <location>
        <begin position="435"/>
        <end position="508"/>
    </location>
</feature>
<dbReference type="GO" id="GO:0031177">
    <property type="term" value="F:phosphopantetheine binding"/>
    <property type="evidence" value="ECO:0007669"/>
    <property type="project" value="TreeGrafter"/>
</dbReference>
<dbReference type="InterPro" id="IPR042099">
    <property type="entry name" value="ANL_N_sf"/>
</dbReference>
<evidence type="ECO:0000313" key="7">
    <source>
        <dbReference type="Proteomes" id="UP000249522"/>
    </source>
</evidence>
<accession>A0A2W1L9D2</accession>